<feature type="region of interest" description="Disordered" evidence="1">
    <location>
        <begin position="260"/>
        <end position="317"/>
    </location>
</feature>
<feature type="compositionally biased region" description="Basic and acidic residues" evidence="1">
    <location>
        <begin position="142"/>
        <end position="153"/>
    </location>
</feature>
<reference evidence="2" key="1">
    <citation type="submission" date="2022-10" db="EMBL/GenBank/DDBJ databases">
        <title>Culturing micro-colonial fungi from biological soil crusts in the Mojave desert and describing Neophaeococcomyces mojavensis, and introducing the new genera and species Taxawa tesnikishii.</title>
        <authorList>
            <person name="Kurbessoian T."/>
            <person name="Stajich J.E."/>
        </authorList>
    </citation>
    <scope>NUCLEOTIDE SEQUENCE</scope>
    <source>
        <strain evidence="2">TK_41</strain>
    </source>
</reference>
<feature type="compositionally biased region" description="Polar residues" evidence="1">
    <location>
        <begin position="188"/>
        <end position="212"/>
    </location>
</feature>
<feature type="compositionally biased region" description="Polar residues" evidence="1">
    <location>
        <begin position="308"/>
        <end position="317"/>
    </location>
</feature>
<feature type="compositionally biased region" description="Polar residues" evidence="1">
    <location>
        <begin position="222"/>
        <end position="231"/>
    </location>
</feature>
<dbReference type="EMBL" id="JAPDRK010000008">
    <property type="protein sequence ID" value="KAJ9609928.1"/>
    <property type="molecule type" value="Genomic_DNA"/>
</dbReference>
<keyword evidence="3" id="KW-1185">Reference proteome</keyword>
<accession>A0AA39CIC3</accession>
<organism evidence="2 3">
    <name type="scientific">Cladophialophora chaetospira</name>
    <dbReference type="NCBI Taxonomy" id="386627"/>
    <lineage>
        <taxon>Eukaryota</taxon>
        <taxon>Fungi</taxon>
        <taxon>Dikarya</taxon>
        <taxon>Ascomycota</taxon>
        <taxon>Pezizomycotina</taxon>
        <taxon>Eurotiomycetes</taxon>
        <taxon>Chaetothyriomycetidae</taxon>
        <taxon>Chaetothyriales</taxon>
        <taxon>Herpotrichiellaceae</taxon>
        <taxon>Cladophialophora</taxon>
    </lineage>
</organism>
<comment type="caution">
    <text evidence="2">The sequence shown here is derived from an EMBL/GenBank/DDBJ whole genome shotgun (WGS) entry which is preliminary data.</text>
</comment>
<evidence type="ECO:0000256" key="1">
    <source>
        <dbReference type="SAM" id="MobiDB-lite"/>
    </source>
</evidence>
<protein>
    <submittedName>
        <fullName evidence="2">Uncharacterized protein</fullName>
    </submittedName>
</protein>
<sequence>MDGFCTQCNVLWNTILGRFCPGCGSELFVRKSISGPSHGAEVTPPPHASQSIEDGHLLQASPATAEFAARFQVIQISIPSRVLPPPGESGLENEKSGAPAVETTDPKVVHQSSTARSAANDIPHGGTTNTRNAPKRVTFQSAEKDGLQRKEDNPSQSVEVIDDGNIAQLDMLLATRNSGHITDTIAISTSSVETTNPSRESSPATGGSQIKLESTGKRRLSRQPTTSTADSDSIRNDEHLLPLSNTPIVVKLEADATLAQERPSLMTRDARSRSPPRVRFQDDTEGNRLYRERDRRPRRSLSPFPRKQPNQHATQHSDSVAWKNFIEKFHRDHGPDALPTLQSFWDEFYPADGDFDAARPASMLHIKDIAHRWILHVNQFDAFVRERNELLSDVARYLNTEVSKECYQAWETRKTDCEKISMRYMSDLLGFAHNLQWFLIRKPLLGAGAKEPSNAEFARYLFSLRHERGRIQIDQREYQTCLNQLNQYRDKYSDYWERAVQKLQEDMETYGREGRKVNKIRESFLCLRSLMLEPGRKAFLRSISPEDFPLPNIPKIKGRWHAWDEH</sequence>
<dbReference type="Proteomes" id="UP001172673">
    <property type="component" value="Unassembled WGS sequence"/>
</dbReference>
<feature type="compositionally biased region" description="Basic and acidic residues" evidence="1">
    <location>
        <begin position="279"/>
        <end position="295"/>
    </location>
</feature>
<feature type="region of interest" description="Disordered" evidence="1">
    <location>
        <begin position="82"/>
        <end position="159"/>
    </location>
</feature>
<proteinExistence type="predicted"/>
<evidence type="ECO:0000313" key="3">
    <source>
        <dbReference type="Proteomes" id="UP001172673"/>
    </source>
</evidence>
<feature type="region of interest" description="Disordered" evidence="1">
    <location>
        <begin position="188"/>
        <end position="239"/>
    </location>
</feature>
<dbReference type="AlphaFoldDB" id="A0AA39CIC3"/>
<evidence type="ECO:0000313" key="2">
    <source>
        <dbReference type="EMBL" id="KAJ9609928.1"/>
    </source>
</evidence>
<name>A0AA39CIC3_9EURO</name>
<gene>
    <name evidence="2" type="ORF">H2200_006257</name>
</gene>